<sequence>MQRDRDFVVALFRALNAVYPAAHFMGYTTHRALSHIVGNLNVLYVDEFTCFDFRVVIALALNHGVNKVVLVGDLKQNLIRPAHGWYADGHIMSRETEQNVPLLDLPGALFKDCFRCPEGDVMRLNAWGIRCVTTEHVALFFTAGVFPPCGVVDCDAAWEMLWPCGIVLPRMPRMPPQLRSRSPVA</sequence>
<protein>
    <submittedName>
        <fullName evidence="1">Uncharacterized protein</fullName>
    </submittedName>
</protein>
<dbReference type="EMBL" id="LSRX01000641">
    <property type="protein sequence ID" value="OLP91959.1"/>
    <property type="molecule type" value="Genomic_DNA"/>
</dbReference>
<gene>
    <name evidence="1" type="ORF">AK812_SmicGene26281</name>
</gene>
<accession>A0A1Q9DA14</accession>
<evidence type="ECO:0000313" key="2">
    <source>
        <dbReference type="Proteomes" id="UP000186817"/>
    </source>
</evidence>
<keyword evidence="2" id="KW-1185">Reference proteome</keyword>
<dbReference type="AlphaFoldDB" id="A0A1Q9DA14"/>
<reference evidence="1 2" key="1">
    <citation type="submission" date="2016-02" db="EMBL/GenBank/DDBJ databases">
        <title>Genome analysis of coral dinoflagellate symbionts highlights evolutionary adaptations to a symbiotic lifestyle.</title>
        <authorList>
            <person name="Aranda M."/>
            <person name="Li Y."/>
            <person name="Liew Y.J."/>
            <person name="Baumgarten S."/>
            <person name="Simakov O."/>
            <person name="Wilson M."/>
            <person name="Piel J."/>
            <person name="Ashoor H."/>
            <person name="Bougouffa S."/>
            <person name="Bajic V.B."/>
            <person name="Ryu T."/>
            <person name="Ravasi T."/>
            <person name="Bayer T."/>
            <person name="Micklem G."/>
            <person name="Kim H."/>
            <person name="Bhak J."/>
            <person name="Lajeunesse T.C."/>
            <person name="Voolstra C.R."/>
        </authorList>
    </citation>
    <scope>NUCLEOTIDE SEQUENCE [LARGE SCALE GENOMIC DNA]</scope>
    <source>
        <strain evidence="1 2">CCMP2467</strain>
    </source>
</reference>
<evidence type="ECO:0000313" key="1">
    <source>
        <dbReference type="EMBL" id="OLP91959.1"/>
    </source>
</evidence>
<comment type="caution">
    <text evidence="1">The sequence shown here is derived from an EMBL/GenBank/DDBJ whole genome shotgun (WGS) entry which is preliminary data.</text>
</comment>
<dbReference type="Proteomes" id="UP000186817">
    <property type="component" value="Unassembled WGS sequence"/>
</dbReference>
<name>A0A1Q9DA14_SYMMI</name>
<proteinExistence type="predicted"/>
<dbReference type="OrthoDB" id="10279568at2759"/>
<organism evidence="1 2">
    <name type="scientific">Symbiodinium microadriaticum</name>
    <name type="common">Dinoflagellate</name>
    <name type="synonym">Zooxanthella microadriatica</name>
    <dbReference type="NCBI Taxonomy" id="2951"/>
    <lineage>
        <taxon>Eukaryota</taxon>
        <taxon>Sar</taxon>
        <taxon>Alveolata</taxon>
        <taxon>Dinophyceae</taxon>
        <taxon>Suessiales</taxon>
        <taxon>Symbiodiniaceae</taxon>
        <taxon>Symbiodinium</taxon>
    </lineage>
</organism>